<dbReference type="InterPro" id="IPR036271">
    <property type="entry name" value="Tet_transcr_reg_TetR-rel_C_sf"/>
</dbReference>
<evidence type="ECO:0000259" key="3">
    <source>
        <dbReference type="Pfam" id="PF13305"/>
    </source>
</evidence>
<dbReference type="Gene3D" id="1.10.357.10">
    <property type="entry name" value="Tetracycline Repressor, domain 2"/>
    <property type="match status" value="1"/>
</dbReference>
<organism evidence="4 5">
    <name type="scientific">Brachybacterium huguangmaarense</name>
    <dbReference type="NCBI Taxonomy" id="1652028"/>
    <lineage>
        <taxon>Bacteria</taxon>
        <taxon>Bacillati</taxon>
        <taxon>Actinomycetota</taxon>
        <taxon>Actinomycetes</taxon>
        <taxon>Micrococcales</taxon>
        <taxon>Dermabacteraceae</taxon>
        <taxon>Brachybacterium</taxon>
    </lineage>
</organism>
<evidence type="ECO:0000256" key="1">
    <source>
        <dbReference type="ARBA" id="ARBA00023015"/>
    </source>
</evidence>
<dbReference type="Pfam" id="PF13305">
    <property type="entry name" value="TetR_C_33"/>
    <property type="match status" value="1"/>
</dbReference>
<evidence type="ECO:0000313" key="5">
    <source>
        <dbReference type="Proteomes" id="UP001164305"/>
    </source>
</evidence>
<dbReference type="RefSeq" id="WP_263595319.1">
    <property type="nucleotide sequence ID" value="NZ_CP107020.1"/>
</dbReference>
<keyword evidence="1" id="KW-0805">Transcription regulation</keyword>
<dbReference type="InterPro" id="IPR025996">
    <property type="entry name" value="MT1864/Rv1816-like_C"/>
</dbReference>
<name>A0ABY6G4I0_9MICO</name>
<keyword evidence="2" id="KW-0804">Transcription</keyword>
<dbReference type="SUPFAM" id="SSF48498">
    <property type="entry name" value="Tetracyclin repressor-like, C-terminal domain"/>
    <property type="match status" value="1"/>
</dbReference>
<accession>A0ABY6G4I0</accession>
<dbReference type="EMBL" id="CP107020">
    <property type="protein sequence ID" value="UYG18126.1"/>
    <property type="molecule type" value="Genomic_DNA"/>
</dbReference>
<dbReference type="Proteomes" id="UP001164305">
    <property type="component" value="Chromosome"/>
</dbReference>
<keyword evidence="5" id="KW-1185">Reference proteome</keyword>
<evidence type="ECO:0000256" key="2">
    <source>
        <dbReference type="ARBA" id="ARBA00023163"/>
    </source>
</evidence>
<gene>
    <name evidence="4" type="ORF">BRM3_06930</name>
</gene>
<feature type="domain" description="HTH-type transcriptional regulator MT1864/Rv1816-like C-terminal" evidence="3">
    <location>
        <begin position="2"/>
        <end position="84"/>
    </location>
</feature>
<evidence type="ECO:0000313" key="4">
    <source>
        <dbReference type="EMBL" id="UYG18126.1"/>
    </source>
</evidence>
<reference evidence="4" key="1">
    <citation type="submission" date="2022-10" db="EMBL/GenBank/DDBJ databases">
        <title>Whole-Genome Sequencing of Brachybacterium huguangmaarense BRM-3, Isolated from Betula schmidtii.</title>
        <authorList>
            <person name="Haam D."/>
        </authorList>
    </citation>
    <scope>NUCLEOTIDE SEQUENCE</scope>
    <source>
        <strain evidence="4">BRM-3</strain>
    </source>
</reference>
<proteinExistence type="predicted"/>
<sequence length="98" mass="10753">MRFALERPGLFRVMFGERGQRGDPGRRDATRSIHAYLDAGVHRAFGIDEPAATTTGLWALVHGLACLYLDDKFEPASPDGISERVRTTLAATLALRTP</sequence>
<protein>
    <submittedName>
        <fullName evidence="4">WHG domain-containing protein</fullName>
    </submittedName>
</protein>